<evidence type="ECO:0000256" key="6">
    <source>
        <dbReference type="ARBA" id="ARBA00022989"/>
    </source>
</evidence>
<dbReference type="Proteomes" id="UP000824782">
    <property type="component" value="Unassembled WGS sequence"/>
</dbReference>
<name>A0AAV6ZHX8_ENGPU</name>
<protein>
    <recommendedName>
        <fullName evidence="12">Taste receptor type 2</fullName>
    </recommendedName>
</protein>
<feature type="transmembrane region" description="Helical" evidence="13">
    <location>
        <begin position="128"/>
        <end position="149"/>
    </location>
</feature>
<evidence type="ECO:0000256" key="3">
    <source>
        <dbReference type="ARBA" id="ARBA00022480"/>
    </source>
</evidence>
<feature type="transmembrane region" description="Helical" evidence="13">
    <location>
        <begin position="44"/>
        <end position="67"/>
    </location>
</feature>
<evidence type="ECO:0000256" key="5">
    <source>
        <dbReference type="ARBA" id="ARBA00022692"/>
    </source>
</evidence>
<evidence type="ECO:0000313" key="15">
    <source>
        <dbReference type="Proteomes" id="UP000824782"/>
    </source>
</evidence>
<evidence type="ECO:0000256" key="8">
    <source>
        <dbReference type="ARBA" id="ARBA00023136"/>
    </source>
</evidence>
<feature type="transmembrane region" description="Helical" evidence="13">
    <location>
        <begin position="182"/>
        <end position="208"/>
    </location>
</feature>
<keyword evidence="15" id="KW-1185">Reference proteome</keyword>
<dbReference type="Pfam" id="PF05296">
    <property type="entry name" value="TAS2R"/>
    <property type="match status" value="1"/>
</dbReference>
<evidence type="ECO:0000256" key="12">
    <source>
        <dbReference type="RuleBase" id="RU004424"/>
    </source>
</evidence>
<dbReference type="SUPFAM" id="SSF81321">
    <property type="entry name" value="Family A G protein-coupled receptor-like"/>
    <property type="match status" value="1"/>
</dbReference>
<dbReference type="AlphaFoldDB" id="A0AAV6ZHX8"/>
<keyword evidence="3 12" id="KW-0919">Taste</keyword>
<sequence length="314" mass="35370">MSLTVILNVLVHCVFLVTGLIGNIFILAVNFMDWLNTREHNPGNLILSGIGISNIFLQGTVVFQEIAFFLYPGFYFKDWVIYVILALQITFSFSSLWCSTCLCFYYCVKIVNLQGKLFYRIKARISTLVSWLLAFSVVLSWSAGLPAYWDLYLLVSITKFNISGNITTEETTKYWSRCNCIFDIYICIASAAFVIISLTGGTIISSLCKHMRRMKQNNEGFGHGKINTHLSAARTVTLLLVVYVIFYGSFTLIYNPLGFPDDITMTLCLILISCFPSINSIILIFGNRKLTNVLRRLFGMQPSGGNTEVNVTTN</sequence>
<dbReference type="PANTHER" id="PTHR11394">
    <property type="entry name" value="TASTE RECEPTOR TYPE 2"/>
    <property type="match status" value="1"/>
</dbReference>
<feature type="transmembrane region" description="Helical" evidence="13">
    <location>
        <begin position="235"/>
        <end position="257"/>
    </location>
</feature>
<feature type="transmembrane region" description="Helical" evidence="13">
    <location>
        <begin position="6"/>
        <end position="32"/>
    </location>
</feature>
<organism evidence="14 15">
    <name type="scientific">Engystomops pustulosus</name>
    <name type="common">Tungara frog</name>
    <name type="synonym">Physalaemus pustulosus</name>
    <dbReference type="NCBI Taxonomy" id="76066"/>
    <lineage>
        <taxon>Eukaryota</taxon>
        <taxon>Metazoa</taxon>
        <taxon>Chordata</taxon>
        <taxon>Craniata</taxon>
        <taxon>Vertebrata</taxon>
        <taxon>Euteleostomi</taxon>
        <taxon>Amphibia</taxon>
        <taxon>Batrachia</taxon>
        <taxon>Anura</taxon>
        <taxon>Neobatrachia</taxon>
        <taxon>Hyloidea</taxon>
        <taxon>Leptodactylidae</taxon>
        <taxon>Leiuperinae</taxon>
        <taxon>Engystomops</taxon>
    </lineage>
</organism>
<feature type="transmembrane region" description="Helical" evidence="13">
    <location>
        <begin position="263"/>
        <end position="286"/>
    </location>
</feature>
<reference evidence="14" key="1">
    <citation type="thesis" date="2020" institute="ProQuest LLC" country="789 East Eisenhower Parkway, Ann Arbor, MI, USA">
        <title>Comparative Genomics and Chromosome Evolution.</title>
        <authorList>
            <person name="Mudd A.B."/>
        </authorList>
    </citation>
    <scope>NUCLEOTIDE SEQUENCE</scope>
    <source>
        <strain evidence="14">237g6f4</strain>
        <tissue evidence="14">Blood</tissue>
    </source>
</reference>
<keyword evidence="5 12" id="KW-0812">Transmembrane</keyword>
<dbReference type="GO" id="GO:0016020">
    <property type="term" value="C:membrane"/>
    <property type="evidence" value="ECO:0007669"/>
    <property type="project" value="UniProtKB-SubCell"/>
</dbReference>
<gene>
    <name evidence="14" type="ORF">GDO81_027309</name>
</gene>
<dbReference type="GO" id="GO:0004930">
    <property type="term" value="F:G protein-coupled receptor activity"/>
    <property type="evidence" value="ECO:0007669"/>
    <property type="project" value="UniProtKB-KW"/>
</dbReference>
<evidence type="ECO:0000256" key="4">
    <source>
        <dbReference type="ARBA" id="ARBA00022606"/>
    </source>
</evidence>
<comment type="caution">
    <text evidence="14">The sequence shown here is derived from an EMBL/GenBank/DDBJ whole genome shotgun (WGS) entry which is preliminary data.</text>
</comment>
<keyword evidence="7 12" id="KW-0297">G-protein coupled receptor</keyword>
<dbReference type="InterPro" id="IPR007960">
    <property type="entry name" value="TAS2R"/>
</dbReference>
<evidence type="ECO:0000256" key="11">
    <source>
        <dbReference type="RuleBase" id="RU004423"/>
    </source>
</evidence>
<comment type="subcellular location">
    <subcellularLocation>
        <location evidence="1 12">Membrane</location>
        <topology evidence="1 12">Multi-pass membrane protein</topology>
    </subcellularLocation>
</comment>
<keyword evidence="10 12" id="KW-0807">Transducer</keyword>
<keyword evidence="6 13" id="KW-1133">Transmembrane helix</keyword>
<evidence type="ECO:0000256" key="1">
    <source>
        <dbReference type="ARBA" id="ARBA00004141"/>
    </source>
</evidence>
<keyword evidence="9 12" id="KW-0675">Receptor</keyword>
<dbReference type="EMBL" id="WNYA01000589">
    <property type="protein sequence ID" value="KAG8547848.1"/>
    <property type="molecule type" value="Genomic_DNA"/>
</dbReference>
<evidence type="ECO:0000256" key="10">
    <source>
        <dbReference type="ARBA" id="ARBA00023224"/>
    </source>
</evidence>
<comment type="similarity">
    <text evidence="2 11">Belongs to the G-protein coupled receptor T2R family.</text>
</comment>
<feature type="transmembrane region" description="Helical" evidence="13">
    <location>
        <begin position="79"/>
        <end position="107"/>
    </location>
</feature>
<dbReference type="PANTHER" id="PTHR11394:SF144">
    <property type="entry name" value="TASTE RECEPTOR TYPE 2"/>
    <property type="match status" value="1"/>
</dbReference>
<proteinExistence type="inferred from homology"/>
<evidence type="ECO:0000256" key="2">
    <source>
        <dbReference type="ARBA" id="ARBA00007376"/>
    </source>
</evidence>
<evidence type="ECO:0000256" key="9">
    <source>
        <dbReference type="ARBA" id="ARBA00023170"/>
    </source>
</evidence>
<evidence type="ECO:0000256" key="13">
    <source>
        <dbReference type="SAM" id="Phobius"/>
    </source>
</evidence>
<dbReference type="GO" id="GO:0033038">
    <property type="term" value="F:bitter taste receptor activity"/>
    <property type="evidence" value="ECO:0007669"/>
    <property type="project" value="InterPro"/>
</dbReference>
<accession>A0AAV6ZHX8</accession>
<evidence type="ECO:0000256" key="7">
    <source>
        <dbReference type="ARBA" id="ARBA00023040"/>
    </source>
</evidence>
<evidence type="ECO:0000313" key="14">
    <source>
        <dbReference type="EMBL" id="KAG8547848.1"/>
    </source>
</evidence>
<dbReference type="FunFam" id="1.20.1070.10:FF:000055">
    <property type="entry name" value="Taste receptor type 2"/>
    <property type="match status" value="1"/>
</dbReference>
<keyword evidence="8 12" id="KW-0472">Membrane</keyword>
<keyword evidence="4 12" id="KW-0716">Sensory transduction</keyword>
<dbReference type="Gene3D" id="1.20.1070.10">
    <property type="entry name" value="Rhodopsin 7-helix transmembrane proteins"/>
    <property type="match status" value="1"/>
</dbReference>